<organism evidence="4 5">
    <name type="scientific">Streptomyces spectabilis</name>
    <dbReference type="NCBI Taxonomy" id="68270"/>
    <lineage>
        <taxon>Bacteria</taxon>
        <taxon>Bacillati</taxon>
        <taxon>Actinomycetota</taxon>
        <taxon>Actinomycetes</taxon>
        <taxon>Kitasatosporales</taxon>
        <taxon>Streptomycetaceae</taxon>
        <taxon>Streptomyces</taxon>
    </lineage>
</organism>
<evidence type="ECO:0000313" key="4">
    <source>
        <dbReference type="EMBL" id="QEV64941.1"/>
    </source>
</evidence>
<feature type="compositionally biased region" description="Low complexity" evidence="2">
    <location>
        <begin position="164"/>
        <end position="183"/>
    </location>
</feature>
<evidence type="ECO:0000259" key="3">
    <source>
        <dbReference type="Pfam" id="PF01035"/>
    </source>
</evidence>
<keyword evidence="4" id="KW-0808">Transferase</keyword>
<dbReference type="PANTHER" id="PTHR42942:SF1">
    <property type="entry name" value="ALKYLTRANSFERASE-LIKE PROTEIN 1"/>
    <property type="match status" value="1"/>
</dbReference>
<proteinExistence type="predicted"/>
<dbReference type="KEGG" id="sspb:CP982_27490"/>
<dbReference type="InterPro" id="IPR036217">
    <property type="entry name" value="MethylDNA_cys_MeTrfase_DNAb"/>
</dbReference>
<dbReference type="Pfam" id="PF01035">
    <property type="entry name" value="DNA_binding_1"/>
    <property type="match status" value="1"/>
</dbReference>
<dbReference type="PANTHER" id="PTHR42942">
    <property type="entry name" value="6-O-METHYLGUANINE DNA METHYLTRANSFERASE"/>
    <property type="match status" value="1"/>
</dbReference>
<feature type="region of interest" description="Disordered" evidence="2">
    <location>
        <begin position="141"/>
        <end position="183"/>
    </location>
</feature>
<dbReference type="GO" id="GO:0006281">
    <property type="term" value="P:DNA repair"/>
    <property type="evidence" value="ECO:0007669"/>
    <property type="project" value="InterPro"/>
</dbReference>
<dbReference type="SUPFAM" id="SSF46767">
    <property type="entry name" value="Methylated DNA-protein cysteine methyltransferase, C-terminal domain"/>
    <property type="match status" value="1"/>
</dbReference>
<protein>
    <submittedName>
        <fullName evidence="4">6-O-methylguanine DNA methyltransferase</fullName>
    </submittedName>
</protein>
<gene>
    <name evidence="4" type="ORF">CP982_27490</name>
</gene>
<feature type="domain" description="Methylated-DNA-[protein]-cysteine S-methyltransferase DNA binding" evidence="3">
    <location>
        <begin position="66"/>
        <end position="125"/>
    </location>
</feature>
<keyword evidence="4" id="KW-0489">Methyltransferase</keyword>
<dbReference type="Proteomes" id="UP000326505">
    <property type="component" value="Chromosome"/>
</dbReference>
<dbReference type="InterPro" id="IPR052520">
    <property type="entry name" value="ATL_DNA_repair"/>
</dbReference>
<dbReference type="GO" id="GO:0008168">
    <property type="term" value="F:methyltransferase activity"/>
    <property type="evidence" value="ECO:0007669"/>
    <property type="project" value="UniProtKB-KW"/>
</dbReference>
<reference evidence="4 5" key="1">
    <citation type="submission" date="2017-09" db="EMBL/GenBank/DDBJ databases">
        <authorList>
            <person name="Lee N."/>
            <person name="Cho B.-K."/>
        </authorList>
    </citation>
    <scope>NUCLEOTIDE SEQUENCE [LARGE SCALE GENOMIC DNA]</scope>
    <source>
        <strain evidence="4 5">ATCC 27465</strain>
    </source>
</reference>
<dbReference type="InterPro" id="IPR036388">
    <property type="entry name" value="WH-like_DNA-bd_sf"/>
</dbReference>
<feature type="compositionally biased region" description="Basic and acidic residues" evidence="2">
    <location>
        <begin position="154"/>
        <end position="163"/>
    </location>
</feature>
<evidence type="ECO:0000256" key="2">
    <source>
        <dbReference type="SAM" id="MobiDB-lite"/>
    </source>
</evidence>
<keyword evidence="1" id="KW-0227">DNA damage</keyword>
<evidence type="ECO:0000313" key="5">
    <source>
        <dbReference type="Proteomes" id="UP000326505"/>
    </source>
</evidence>
<accession>A0A5P2XK48</accession>
<dbReference type="CDD" id="cd06445">
    <property type="entry name" value="ATase"/>
    <property type="match status" value="1"/>
</dbReference>
<dbReference type="OrthoDB" id="9132167at2"/>
<dbReference type="AlphaFoldDB" id="A0A5P2XK48"/>
<dbReference type="Gene3D" id="1.10.10.10">
    <property type="entry name" value="Winged helix-like DNA-binding domain superfamily/Winged helix DNA-binding domain"/>
    <property type="match status" value="1"/>
</dbReference>
<dbReference type="GO" id="GO:0032259">
    <property type="term" value="P:methylation"/>
    <property type="evidence" value="ECO:0007669"/>
    <property type="project" value="UniProtKB-KW"/>
</dbReference>
<sequence length="183" mass="19694">MVACPADNGGHQGAIRGRETVTICHIGPCRPGSPTLRGHPVTVSVAWGRMVRMSEESAVVPELPEYAERVLEVAEMIPPGRVMTYGDVAEWLEEGGPRQVGRVMALYGGAVPWWRVVRADGTLLPGHELRALEAYRAEGTPLRQASRAAQGHVPRIDMRRARWDGGAAADGPGGRPQAPEGHN</sequence>
<evidence type="ECO:0000256" key="1">
    <source>
        <dbReference type="ARBA" id="ARBA00022763"/>
    </source>
</evidence>
<dbReference type="InterPro" id="IPR014048">
    <property type="entry name" value="MethylDNA_cys_MeTrfase_DNA-bd"/>
</dbReference>
<dbReference type="EMBL" id="CP023690">
    <property type="protein sequence ID" value="QEV64941.1"/>
    <property type="molecule type" value="Genomic_DNA"/>
</dbReference>
<name>A0A5P2XK48_STRST</name>